<evidence type="ECO:0000256" key="1">
    <source>
        <dbReference type="SAM" id="MobiDB-lite"/>
    </source>
</evidence>
<dbReference type="PANTHER" id="PTHR15688">
    <property type="entry name" value="KINETOCHORE-ASSOCIATED PROTEIN 1"/>
    <property type="match status" value="1"/>
</dbReference>
<dbReference type="GO" id="GO:1990423">
    <property type="term" value="C:RZZ complex"/>
    <property type="evidence" value="ECO:0007669"/>
    <property type="project" value="TreeGrafter"/>
</dbReference>
<dbReference type="InterPro" id="IPR055403">
    <property type="entry name" value="ARM_KNTC1_1st"/>
</dbReference>
<dbReference type="Proteomes" id="UP000050795">
    <property type="component" value="Unassembled WGS sequence"/>
</dbReference>
<dbReference type="GO" id="GO:0007094">
    <property type="term" value="P:mitotic spindle assembly checkpoint signaling"/>
    <property type="evidence" value="ECO:0007669"/>
    <property type="project" value="TreeGrafter"/>
</dbReference>
<evidence type="ECO:0000259" key="2">
    <source>
        <dbReference type="Pfam" id="PF24520"/>
    </source>
</evidence>
<dbReference type="GO" id="GO:1903394">
    <property type="term" value="P:protein localization to kinetochore involved in kinetochore assembly"/>
    <property type="evidence" value="ECO:0007669"/>
    <property type="project" value="TreeGrafter"/>
</dbReference>
<dbReference type="WBParaSite" id="TREG1_52230.1">
    <property type="protein sequence ID" value="TREG1_52230.1"/>
    <property type="gene ID" value="TREG1_52230"/>
</dbReference>
<dbReference type="GO" id="GO:0031267">
    <property type="term" value="F:small GTPase binding"/>
    <property type="evidence" value="ECO:0007669"/>
    <property type="project" value="TreeGrafter"/>
</dbReference>
<reference evidence="4" key="2">
    <citation type="submission" date="2023-11" db="UniProtKB">
        <authorList>
            <consortium name="WormBaseParasite"/>
        </authorList>
    </citation>
    <scope>IDENTIFICATION</scope>
</reference>
<protein>
    <recommendedName>
        <fullName evidence="2">KNTC1 first ARM-repeats domain-containing protein</fullName>
    </recommendedName>
</protein>
<dbReference type="GO" id="GO:0005828">
    <property type="term" value="C:kinetochore microtubule"/>
    <property type="evidence" value="ECO:0007669"/>
    <property type="project" value="TreeGrafter"/>
</dbReference>
<name>A0AA85JZE7_TRIRE</name>
<reference evidence="3" key="1">
    <citation type="submission" date="2022-06" db="EMBL/GenBank/DDBJ databases">
        <authorList>
            <person name="Berger JAMES D."/>
            <person name="Berger JAMES D."/>
        </authorList>
    </citation>
    <scope>NUCLEOTIDE SEQUENCE [LARGE SCALE GENOMIC DNA]</scope>
</reference>
<dbReference type="Pfam" id="PF24520">
    <property type="entry name" value="ARM_KNTC1_1st"/>
    <property type="match status" value="1"/>
</dbReference>
<evidence type="ECO:0000313" key="3">
    <source>
        <dbReference type="Proteomes" id="UP000050795"/>
    </source>
</evidence>
<feature type="compositionally biased region" description="Basic and acidic residues" evidence="1">
    <location>
        <begin position="1476"/>
        <end position="1500"/>
    </location>
</feature>
<sequence length="2620" mass="299884">MCDLFEEVERVEVTIQKNLFFCNVTFIERPETKVIIVGPDVLFFDETFRNTHSYKHGSNILQACAPAKAVLLFFLDEQGFMSIYLPGACEPAYTGTNLGKIHDLQLVTTSPATFDLLLRSEDSFLICRDLNTMQLHSELTERKFEELEEHFRSTQRISVVGKVFFCSCSSPALLWNIQLTSPGIITAYTKESHGFYIRNLFDPLSVIEEDIRFRKVSLISDSVYCMALTSSGQLYLLNLFAGVCLGSLSQFSNVNDFFICQSISKIPVNSTSEYSGLCEATIFILRDLEENDQPSCTGPTKLLEVVLFPSYQIIHKIHVTKESWLLSNYDLGDYKSEGIALPETSVLYAELHSNHSDNSTENCLLSIKALKETNPKQRLEHLLKLEKFEEARLLVKSFNLDSSDFQLVVLTELQFIVNAIHKQEDDVNPLYARLLECLQEVEMLWKTLEIVDSIAEITIPNSDDQMKLLLILKEKLITDNLESISPEHQERGTKVLRLLKRLKAFLLIYRSSSYTPEAWITFRDANVDALFTNLSISKLQHDQAASLDQAFLLWMMYKGELTQFLTWDSLKILCSTLSKRPLTYTLSCEFTDEHNSRESELIESEEAVHNWLRNELLPLMIKQCPDTLPLLVDFLVSRVRDLEACSLKSPSGNHRRDEKVKCPFPWPSTAISWINNFLESVNIPESNSEENSINTIALSDLYFSGLASRNPDLDPFYKLRKLAGQLDTIKRLSDVYNFHLSIDSCEDETDLSIAYGFLDTAFNLSIPFDKGVDKLTAQYLKDKNIDYQTFLQAYSSHLINRIPSSLASENDDPSETPPFRMVKLNETPKSLIQRACLVTSWITLPLCRIKAVLNLTSVVPLPWTDSLFQLSEDVLKQTCISNSQSKYLDGLTQEMHSLEFRYNKARLYKIYTRYELENFINKSVETHNCLWLTDQIISRILKSTEGPFGVNTSFSTPKISSDDSVYRDAVTVTKILLSEYKWPWLLAQLYMKLTLFKTMEQKEADLTSEYESRISFFISHLNFCANETLYQLVNQSNKLNDTTQQFMFIRNWLIQLAFRSFKQFLNHGNILFSFQRSLIVDLGLSLAVLKSTSEQEKNMTQMNWISLMKFTKLYFPSSSTNNDEHISDGSEESIILQLFSNDKLLPALLSDRLILIRRLTKLYVERLYTSTVFNEIDNLFNIPIKLRTCYSYLLVDISNGVRDELMHWEWFGCLCSTICSSIFSCESDNDNDPNSNSKLNDPNLIISRSLQVQSVLMKLTEILPYNVRQPCVYTVRDKSKHEIGENLTKSNDFVSKCAYCNCIWNQRLARFGCIIELYRQSILPFLSKSLELLHFMELNTYKSIINIIHTVFNAFSSLLLWSIGEHHFNSLIEKNCVCPLLASTNEFQALRQIIEAFSNVFNQIGRTYQKLEMRDKDLLECVFYTSVYHEQTTKDILRSRIHSSQFSKCLKWLSSLLECFIPFNSCDSSNRINNNGKEEAGGGEGEGKEEEKGKENDEEEQLKKNEYKVLIHRLLEDGMAIASNWSSEFGLYLTGAHSLLIGILNLFQSSVIQNMWSDSFIIDFTGKRINDDTITKCLNLCVKCLSSSLKSVLNPVDGKYLDQSLALCLSLALPIDEADSIVRDVVAHSKRTPKKVKALANIIFMFSQITLRFGLELLPLSQNMAKMWTWDILLKPYKLDFSRIMMNGMENTLLEGILDKLCRMIPSWKEKSAYLLPSDTHSKLALPKPNSCIERSLPSLELIIKFSKDFNIPLKEYLLRHLKALLRTSYETSVNSIPHFETLIHENSDQSLSVSTDSMNNSKLQRFIRYQKLCLSRAHTILKLLFRSAKQSNDPQSSLRDLAKLIHSYYASTSPYDYERLSFIYSWIRACVGKGMITKTQIKLLYHLRYYRRVCPPRDSEFKSISTGDCKGFIFSKGGSHHPMCRIRMPYHQLLTDSFPCEIIGPEVTLSTVNFWLSVNRIMQWSSSDVIKIAAAQNLVNHYSTVGLLPITNSYNISEESTVSRSVGWDRALPCQNLIEPLFGQLFNLLESVTSTSTVYSLLSDLARQVIYGPHRLMVLKLAHDLAEVYLTAAENRARQFYSQNVSLSKESAEDKSLDSDDCENEVYKSVQFEQNALEETKTSYKQLAIEGCLYKYHLAYWEEVNKPINSPFELILNLLYKTASCLQRSATDNCKSELPISDLFLRRQIDEALPNIAHLVNINLMDIARYVIVNRVKIPSHVFKNHQLFNETCITNRSLSLDMTFGAGELTPDDISFNATMYESPLDRVSSSADNQTSNNLEPTEADFMLAELILSQAQIKQELLSILEAFVFNGTPDQYISAKWRATRCILRCENGCYLRPKLSMVELRAALLRLSTLASCSTSMYQQLLCDASVSCTSSRGDTYSSLHPSRLENSIKQLLITSSNNLTALNLTSHLILHYELLSFPILKQLFESVHHRNAQEVLDIAFVLLTFIQSTGNVNESMKWFFLNPVKQNSLLHSIISSLIEKLFLRIMTPGEGDPRKIKIQISRLLYFLISWPFPDKEIENIFVQFSHSVDRMLSQQSMRVSDLPQQSPVLLAIFLHLLASSASNPQVSDDLNAYYKQIVGGEDKQNTVDLIRDAMRDGEILLTPKFLCYP</sequence>
<organism evidence="3 4">
    <name type="scientific">Trichobilharzia regenti</name>
    <name type="common">Nasal bird schistosome</name>
    <dbReference type="NCBI Taxonomy" id="157069"/>
    <lineage>
        <taxon>Eukaryota</taxon>
        <taxon>Metazoa</taxon>
        <taxon>Spiralia</taxon>
        <taxon>Lophotrochozoa</taxon>
        <taxon>Platyhelminthes</taxon>
        <taxon>Trematoda</taxon>
        <taxon>Digenea</taxon>
        <taxon>Strigeidida</taxon>
        <taxon>Schistosomatoidea</taxon>
        <taxon>Schistosomatidae</taxon>
        <taxon>Trichobilharzia</taxon>
    </lineage>
</organism>
<feature type="region of interest" description="Disordered" evidence="1">
    <location>
        <begin position="1472"/>
        <end position="1500"/>
    </location>
</feature>
<dbReference type="GO" id="GO:0000070">
    <property type="term" value="P:mitotic sister chromatid segregation"/>
    <property type="evidence" value="ECO:0007669"/>
    <property type="project" value="TreeGrafter"/>
</dbReference>
<proteinExistence type="predicted"/>
<feature type="domain" description="KNTC1 first ARM-repeats" evidence="2">
    <location>
        <begin position="381"/>
        <end position="644"/>
    </location>
</feature>
<dbReference type="PANTHER" id="PTHR15688:SF1">
    <property type="entry name" value="KINETOCHORE-ASSOCIATED PROTEIN 1"/>
    <property type="match status" value="1"/>
</dbReference>
<evidence type="ECO:0000313" key="4">
    <source>
        <dbReference type="WBParaSite" id="TREG1_52230.1"/>
    </source>
</evidence>
<dbReference type="GO" id="GO:0005737">
    <property type="term" value="C:cytoplasm"/>
    <property type="evidence" value="ECO:0007669"/>
    <property type="project" value="TreeGrafter"/>
</dbReference>
<keyword evidence="3" id="KW-1185">Reference proteome</keyword>
<accession>A0AA85JZE7</accession>
<dbReference type="InterPro" id="IPR052802">
    <property type="entry name" value="KNTC1"/>
</dbReference>